<evidence type="ECO:0000313" key="1">
    <source>
        <dbReference type="EMBL" id="CAG8787641.1"/>
    </source>
</evidence>
<evidence type="ECO:0000313" key="2">
    <source>
        <dbReference type="Proteomes" id="UP000789342"/>
    </source>
</evidence>
<name>A0A9N9P635_9GLOM</name>
<sequence length="116" mass="13451">AMAQMHSFLIENAKSELNFASSRLSQEEFLLIFNQIAIAMDEDTDMFNEDYFFISNEQTEENLEINSVSNENILTLEIENFINLSTNLDYNELSNVIEEQVEHGDKDFDVNDLLDN</sequence>
<protein>
    <submittedName>
        <fullName evidence="1">12522_t:CDS:1</fullName>
    </submittedName>
</protein>
<keyword evidence="2" id="KW-1185">Reference proteome</keyword>
<dbReference type="AlphaFoldDB" id="A0A9N9P635"/>
<proteinExistence type="predicted"/>
<organism evidence="1 2">
    <name type="scientific">Acaulospora morrowiae</name>
    <dbReference type="NCBI Taxonomy" id="94023"/>
    <lineage>
        <taxon>Eukaryota</taxon>
        <taxon>Fungi</taxon>
        <taxon>Fungi incertae sedis</taxon>
        <taxon>Mucoromycota</taxon>
        <taxon>Glomeromycotina</taxon>
        <taxon>Glomeromycetes</taxon>
        <taxon>Diversisporales</taxon>
        <taxon>Acaulosporaceae</taxon>
        <taxon>Acaulospora</taxon>
    </lineage>
</organism>
<comment type="caution">
    <text evidence="1">The sequence shown here is derived from an EMBL/GenBank/DDBJ whole genome shotgun (WGS) entry which is preliminary data.</text>
</comment>
<dbReference type="EMBL" id="CAJVPV010058214">
    <property type="protein sequence ID" value="CAG8787641.1"/>
    <property type="molecule type" value="Genomic_DNA"/>
</dbReference>
<feature type="non-terminal residue" evidence="1">
    <location>
        <position position="1"/>
    </location>
</feature>
<gene>
    <name evidence="1" type="ORF">AMORRO_LOCUS17866</name>
</gene>
<accession>A0A9N9P635</accession>
<dbReference type="Proteomes" id="UP000789342">
    <property type="component" value="Unassembled WGS sequence"/>
</dbReference>
<reference evidence="1" key="1">
    <citation type="submission" date="2021-06" db="EMBL/GenBank/DDBJ databases">
        <authorList>
            <person name="Kallberg Y."/>
            <person name="Tangrot J."/>
            <person name="Rosling A."/>
        </authorList>
    </citation>
    <scope>NUCLEOTIDE SEQUENCE</scope>
    <source>
        <strain evidence="1">CL551</strain>
    </source>
</reference>
<dbReference type="OrthoDB" id="2406411at2759"/>